<comment type="cofactor">
    <cofactor evidence="1">
        <name>pantetheine 4'-phosphate</name>
        <dbReference type="ChEBI" id="CHEBI:47942"/>
    </cofactor>
</comment>
<dbReference type="InterPro" id="IPR057326">
    <property type="entry name" value="KR_dom"/>
</dbReference>
<dbReference type="InterPro" id="IPR032821">
    <property type="entry name" value="PKS_assoc"/>
</dbReference>
<dbReference type="InterPro" id="IPR014030">
    <property type="entry name" value="Ketoacyl_synth_N"/>
</dbReference>
<evidence type="ECO:0000259" key="8">
    <source>
        <dbReference type="PROSITE" id="PS50075"/>
    </source>
</evidence>
<evidence type="ECO:0000256" key="6">
    <source>
        <dbReference type="ARBA" id="ARBA00029443"/>
    </source>
</evidence>
<organism evidence="10 11">
    <name type="scientific">Streptomyces anulatus</name>
    <name type="common">Streptomyces chrysomallus</name>
    <dbReference type="NCBI Taxonomy" id="1892"/>
    <lineage>
        <taxon>Bacteria</taxon>
        <taxon>Bacillati</taxon>
        <taxon>Actinomycetota</taxon>
        <taxon>Actinomycetes</taxon>
        <taxon>Kitasatosporales</taxon>
        <taxon>Streptomycetaceae</taxon>
        <taxon>Streptomyces</taxon>
    </lineage>
</organism>
<dbReference type="SMART" id="SM00827">
    <property type="entry name" value="PKS_AT"/>
    <property type="match status" value="1"/>
</dbReference>
<dbReference type="Gene3D" id="3.30.70.250">
    <property type="entry name" value="Malonyl-CoA ACP transacylase, ACP-binding"/>
    <property type="match status" value="1"/>
</dbReference>
<dbReference type="InterPro" id="IPR014043">
    <property type="entry name" value="Acyl_transferase_dom"/>
</dbReference>
<feature type="compositionally biased region" description="Low complexity" evidence="7">
    <location>
        <begin position="1645"/>
        <end position="1654"/>
    </location>
</feature>
<dbReference type="Pfam" id="PF00698">
    <property type="entry name" value="Acyl_transf_1"/>
    <property type="match status" value="1"/>
</dbReference>
<feature type="region of interest" description="Disordered" evidence="7">
    <location>
        <begin position="607"/>
        <end position="633"/>
    </location>
</feature>
<dbReference type="InterPro" id="IPR009081">
    <property type="entry name" value="PP-bd_ACP"/>
</dbReference>
<dbReference type="InterPro" id="IPR045851">
    <property type="entry name" value="AMP-bd_C_sf"/>
</dbReference>
<dbReference type="InterPro" id="IPR020806">
    <property type="entry name" value="PKS_PP-bd"/>
</dbReference>
<dbReference type="InterPro" id="IPR010071">
    <property type="entry name" value="AA_adenyl_dom"/>
</dbReference>
<dbReference type="RefSeq" id="WP_329354203.1">
    <property type="nucleotide sequence ID" value="NZ_CP109491.1"/>
</dbReference>
<evidence type="ECO:0000256" key="7">
    <source>
        <dbReference type="SAM" id="MobiDB-lite"/>
    </source>
</evidence>
<dbReference type="InterPro" id="IPR014031">
    <property type="entry name" value="Ketoacyl_synth_C"/>
</dbReference>
<dbReference type="Pfam" id="PF02801">
    <property type="entry name" value="Ketoacyl-synt_C"/>
    <property type="match status" value="1"/>
</dbReference>
<dbReference type="PROSITE" id="PS52004">
    <property type="entry name" value="KS3_2"/>
    <property type="match status" value="1"/>
</dbReference>
<dbReference type="SUPFAM" id="SSF53901">
    <property type="entry name" value="Thiolase-like"/>
    <property type="match status" value="1"/>
</dbReference>
<dbReference type="Gene3D" id="3.30.559.30">
    <property type="entry name" value="Nonribosomal peptide synthetase, condensation domain"/>
    <property type="match status" value="1"/>
</dbReference>
<dbReference type="Gene3D" id="1.10.1200.10">
    <property type="entry name" value="ACP-like"/>
    <property type="match status" value="3"/>
</dbReference>
<dbReference type="Pfam" id="PF00501">
    <property type="entry name" value="AMP-binding"/>
    <property type="match status" value="2"/>
</dbReference>
<feature type="region of interest" description="Disordered" evidence="7">
    <location>
        <begin position="3102"/>
        <end position="3145"/>
    </location>
</feature>
<dbReference type="SMART" id="SM00825">
    <property type="entry name" value="PKS_KS"/>
    <property type="match status" value="1"/>
</dbReference>
<feature type="region of interest" description="Disordered" evidence="7">
    <location>
        <begin position="781"/>
        <end position="802"/>
    </location>
</feature>
<dbReference type="Pfam" id="PF08659">
    <property type="entry name" value="KR"/>
    <property type="match status" value="1"/>
</dbReference>
<dbReference type="Gene3D" id="3.40.47.10">
    <property type="match status" value="1"/>
</dbReference>
<dbReference type="InterPro" id="IPR020845">
    <property type="entry name" value="AMP-binding_CS"/>
</dbReference>
<dbReference type="CDD" id="cd05930">
    <property type="entry name" value="A_NRPS"/>
    <property type="match status" value="1"/>
</dbReference>
<dbReference type="SMART" id="SM00823">
    <property type="entry name" value="PKS_PP"/>
    <property type="match status" value="3"/>
</dbReference>
<dbReference type="NCBIfam" id="TIGR01733">
    <property type="entry name" value="AA-adenyl-dom"/>
    <property type="match status" value="1"/>
</dbReference>
<dbReference type="InterPro" id="IPR042099">
    <property type="entry name" value="ANL_N_sf"/>
</dbReference>
<sequence length="3145" mass="326162">MPSTHGLSERIHHALLTTGSRPAIVFEDDDGIRTSLSGNELLRHSRAIAHRLRAAGDDGPVALPAHRNADTVAGMVACLETGRPWLPLDPSLAPDLWARRIAPAGVRTLLSSGKDFSRTSELAARISPAPTVVRGDRYTEIPLPDDGVHVAPSPGGAGRTAYLIQTSGTTGEPKTIAVPLSSLDHYLTSTLPLLGGPALRGERLGVLTTLAADLGYTVLFSALLSSAELHLVPEHVSRDPGEFAAYQGEHRLDLYKTTPGHLRALLAQENGARCLPGSLLIAGGEAFTEDLLTSLSSAGAQCRVLNHYGPAETCIGVALGEVFPAPVTIVGGTAPVGRAIGAAELIVLDPAGNRVAPGIEGEVAVGGPPVGWGYLGAPAQTADRFRPDRRAAGGRHYLTGDVGVIRENGDLHVLGRVDRQRKVRGRRVEPAGVEAVLRETGLVTDAHVDVRHVGSLGAVVVAWVSGGPRAEPGAIRARAALRLPDHALPSRIILLPRLPRTANGKIDSAALPGPDTLGAAVGVRTRSAGGAENGGDTDPLEREVTAAFAAVLGLPALGLDDDVLALGAHSLAIVQVTGRLGGAGLGVSDVYTARTSRRVARLLAERGARPVDAEHGTPTSAQPSGPPPTGFLPQQQGIWIDEARHRGHLVYRIPLRWEMRGPLRADDVGAAFDRVLARHGALRSRAVLTGEKPVVVRDAVSTARLSTADVSALAPSLQDAEATRLGDALFAEPVDPERGPAIAALLVRRAADHHDLFALVHHGVFDAASADVLIDELLGGGGPASPPAEPVPLTPAPHTRHGRRALPAPAEFALDGGEPGAGPGDSDVVLADLPAPLWERVRAAADAAGVSLYTVVLSAWATVLGRQNAERRFAVATAVDVRADHGLGGRQPVIGCFVNTVPVVVDMDPGRTTAATWQSVAGAVAAALDDRLRPYSDHASWMRGTYGTGVPARASCTLQQTRAHRHADVSAFPRPTTVARATADLDLVVTAYEDHAPVAALHFRPGVCDRVRARRLADQFLTVLGESCAHPELPFSRASSVSAAAREEVLALGRGPDADARPGLVSPVRRVARLDPGADAVRTPDGDWSRERLLGAADSLRAALRNSGAGPGDRVGLVLPPSPELVATWLAVLDLGAVVVPCDPGWPAQRLRQAFTATGPSVVVCAGPLPDPGAPVLDVQEALRTPPAGPPGEERSSGTAYIVLTSGSTGVPGAVAVPREAARTFLGAMDQDFPLTGRDRVLVLTSPGFDVSVWETLGPLGSGAALVVPPYTSRTDVEGLRRLITDEQVTVFQTVPSLLQALLDAPGAVGDTALRLIVCGGEEMPPRLAERVRAELPGVTLVNAYGPTETTVDATRHPVTAKDGRSLRVPIGGPVGGGTVYVLDAEGALAAPGAVGELAIGGAGVAHGYLGAAGRTAARFLPDPFRGVRGARMFLTGDRVRWTVEGRLDFLGRMDNQVQVRGQRVELEEIEAVLLGHADIVAAVALLDTASGSGAQLTARVVLRRGPEVTAESLRRHLAERLPATAVPERLLRVDALPRLPNGKLDRAAAGRLPGVPLAVAATVLGPVEERVAGVWETVLAGTLPGADTGFFDAGGNSLLVMTLRARLSEEFGVELRVADLFAYPTIRQQAALLAPVAPGGGPRTGRPVPSGTGAREHEQAPSPEAGRAGFPVAVVSLACRAPGASDASAFWSNLRDGVVSTRHFDRAELLAAGVPAAHLDDPRHVPVCAPLDEPYHFDAGFFRMSDEEATLVSPQHRLFLDCAWQALEAAGCLAKDGPRRIGVFAGSSEESHRSTDPADLRDTAERIALELGSSQDFLATRVAHLLDLRGPAMSVRTACSTSLVAVHLAVRAIAAGECDVALAGGVALRRPTVRGHFHEPGGIYSADGRCRPYDAASDGIVSGDGVGAVVLKPLDRALADGDHVHAVIRGTAVNNDGADKSGFTAPSFSGQVDVVRSALAKAGVDASTIGYVEGHGTGTALGDPIEVAALSAVWRRSTEAVGVCSLGSVKGNIGHLDAAAGVMGLIKACLAVEHGEIPGLPTWEKPNPELNIEDCPFVLHSGTRSWPTTGGPRRASVHALGLGGTNAHVVIEQAPPRTAAPEAPLLVLPLSAPTAEGVGELAASYARALPDGADASATARTARSARTSFPVRRAVVAAGPRELRAELGRDRAPVTAGRPPVVLMFPGGGSIRPGAGRRLYETVPAFRDALGALCDPVEAIHGLDLRELLWGRHSDRLATPRFGFVAHTALGIAVSEVLRAFVDEPLTLLGYSLGELSAAAAAEVFGPAETLRIAELRGRVFERVPDSGSAYVACGAARVATLLRDDLVVAVLNGPGECVVSGSVAALAGLERRLTALGIDHRRIAVPGAVHSPLLDPFLDEYRALVASFEPRPARLPLVSNVTGKRLTEAEATDPGYWARQLRSTVLFDDCLETAARNGAALVDAGPGQGLRSLAQGLAGRRPGVSAHAVMGGGRAQVDEALSLARCLGDLWERGASVDWERWPGSAGHRSPAPVAPLARRALPPPVVRPSERQEPTDAGGVRLWRRLWRQVPLPRADAPARLVLLADDGELRDRYLAGAQASGTPVRVTAVPEEAWTLSVADDAWVVDLRPLHGAGIEALLPLVAIAPTRSARLCVVFEGGASVLGDEPLDPAAAMLWPAVLAAAQERSGLRVAGVDVTGAPSATRLLGALLAGDAPPPETAVRGASVWEATVAPVEEHSGVPGSDSPVPGVPATGSGTPAPDEVLRRGGVYVVTGGLGRYGRWVAEQLLRRAAATVVLLQRGAPGPVGPASGGEAGRRSAGLARLRRLGGRVETMTCDVADAVALGAVLDRVEESFGPVAGVVHAAGDISSAAGFSPLGDIMADGLEAGIALQGSAKVHGTRALEQVLAGRSLDFCVLMSSNAALLAGPGLSLYAPVNAYQHGAAQRGERPGPTPWISIGWDGWRLPTDAEGPVPGGSLDRYALSGEEAFDALCRSVRAGLPSLFVSRGSLADRYRRWVSDHGMDGSSSDPEAADTAPVPAAAPGDVLGALRQVWTQLAGGPEPAPDEDLFGLGGTSLTLMRLRARVRDLTGVDVPLAALMDRPTLARTAALVAAAGAVGTDGGTVGTDGPVEPEGDPDLSSVLDDLEATGPRHDDPKRSAP</sequence>
<keyword evidence="4" id="KW-0808">Transferase</keyword>
<dbReference type="PROSITE" id="PS00012">
    <property type="entry name" value="PHOSPHOPANTETHEINE"/>
    <property type="match status" value="2"/>
</dbReference>
<dbReference type="Pfam" id="PF00668">
    <property type="entry name" value="Condensation"/>
    <property type="match status" value="2"/>
</dbReference>
<dbReference type="Gene3D" id="3.30.70.3290">
    <property type="match status" value="1"/>
</dbReference>
<dbReference type="Pfam" id="PF00109">
    <property type="entry name" value="ketoacyl-synt"/>
    <property type="match status" value="1"/>
</dbReference>
<feature type="compositionally biased region" description="Low complexity" evidence="7">
    <location>
        <begin position="2723"/>
        <end position="2735"/>
    </location>
</feature>
<dbReference type="SUPFAM" id="SSF55048">
    <property type="entry name" value="Probable ACP-binding domain of malonyl-CoA ACP transacylase"/>
    <property type="match status" value="1"/>
</dbReference>
<evidence type="ECO:0000256" key="2">
    <source>
        <dbReference type="ARBA" id="ARBA00022450"/>
    </source>
</evidence>
<comment type="similarity">
    <text evidence="6">In the C-terminal section; belongs to the NRP synthetase family.</text>
</comment>
<evidence type="ECO:0000256" key="1">
    <source>
        <dbReference type="ARBA" id="ARBA00001957"/>
    </source>
</evidence>
<dbReference type="InterPro" id="IPR001242">
    <property type="entry name" value="Condensation_dom"/>
</dbReference>
<dbReference type="InterPro" id="IPR000873">
    <property type="entry name" value="AMP-dep_synth/lig_dom"/>
</dbReference>
<dbReference type="InterPro" id="IPR013968">
    <property type="entry name" value="PKS_KR"/>
</dbReference>
<dbReference type="Gene3D" id="3.40.366.10">
    <property type="entry name" value="Malonyl-Coenzyme A Acyl Carrier Protein, domain 2"/>
    <property type="match status" value="1"/>
</dbReference>
<feature type="domain" description="Carrier" evidence="8">
    <location>
        <begin position="3025"/>
        <end position="3100"/>
    </location>
</feature>
<dbReference type="InterPro" id="IPR023213">
    <property type="entry name" value="CAT-like_dom_sf"/>
</dbReference>
<keyword evidence="3" id="KW-0597">Phosphoprotein</keyword>
<feature type="domain" description="Carrier" evidence="8">
    <location>
        <begin position="1563"/>
        <end position="1638"/>
    </location>
</feature>
<feature type="domain" description="Ketosynthase family 3 (KS3)" evidence="9">
    <location>
        <begin position="1670"/>
        <end position="2094"/>
    </location>
</feature>
<dbReference type="CDD" id="cd00833">
    <property type="entry name" value="PKS"/>
    <property type="match status" value="1"/>
</dbReference>
<feature type="region of interest" description="Disordered" evidence="7">
    <location>
        <begin position="3005"/>
        <end position="3025"/>
    </location>
</feature>
<dbReference type="InterPro" id="IPR006162">
    <property type="entry name" value="Ppantetheine_attach_site"/>
</dbReference>
<dbReference type="Proteomes" id="UP001431926">
    <property type="component" value="Chromosome"/>
</dbReference>
<dbReference type="SUPFAM" id="SSF47336">
    <property type="entry name" value="ACP-like"/>
    <property type="match status" value="3"/>
</dbReference>
<dbReference type="Gene3D" id="3.30.559.10">
    <property type="entry name" value="Chloramphenicol acetyltransferase-like domain"/>
    <property type="match status" value="1"/>
</dbReference>
<reference evidence="10" key="1">
    <citation type="submission" date="2022-10" db="EMBL/GenBank/DDBJ databases">
        <title>The complete genomes of actinobacterial strains from the NBC collection.</title>
        <authorList>
            <person name="Joergensen T.S."/>
            <person name="Alvarez Arevalo M."/>
            <person name="Sterndorff E.B."/>
            <person name="Faurdal D."/>
            <person name="Vuksanovic O."/>
            <person name="Mourched A.-S."/>
            <person name="Charusanti P."/>
            <person name="Shaw S."/>
            <person name="Blin K."/>
            <person name="Weber T."/>
        </authorList>
    </citation>
    <scope>NUCLEOTIDE SEQUENCE</scope>
    <source>
        <strain evidence="10">NBC_01436</strain>
    </source>
</reference>
<feature type="compositionally biased region" description="Basic and acidic residues" evidence="7">
    <location>
        <begin position="3134"/>
        <end position="3145"/>
    </location>
</feature>
<dbReference type="PROSITE" id="PS00455">
    <property type="entry name" value="AMP_BINDING"/>
    <property type="match status" value="1"/>
</dbReference>
<feature type="compositionally biased region" description="Pro residues" evidence="7">
    <location>
        <begin position="784"/>
        <end position="795"/>
    </location>
</feature>
<dbReference type="InterPro" id="IPR036736">
    <property type="entry name" value="ACP-like_sf"/>
</dbReference>
<dbReference type="SUPFAM" id="SSF52777">
    <property type="entry name" value="CoA-dependent acyltransferases"/>
    <property type="match status" value="2"/>
</dbReference>
<keyword evidence="11" id="KW-1185">Reference proteome</keyword>
<dbReference type="Pfam" id="PF16197">
    <property type="entry name" value="KAsynt_C_assoc"/>
    <property type="match status" value="1"/>
</dbReference>
<dbReference type="Pfam" id="PF13193">
    <property type="entry name" value="AMP-binding_C"/>
    <property type="match status" value="1"/>
</dbReference>
<accession>A0ABZ1Z8N3</accession>
<protein>
    <submittedName>
        <fullName evidence="10">Amino acid adenylation domain-containing protein</fullName>
    </submittedName>
</protein>
<evidence type="ECO:0000313" key="11">
    <source>
        <dbReference type="Proteomes" id="UP001431926"/>
    </source>
</evidence>
<dbReference type="EMBL" id="CP109491">
    <property type="protein sequence ID" value="WUX35127.1"/>
    <property type="molecule type" value="Genomic_DNA"/>
</dbReference>
<dbReference type="InterPro" id="IPR025110">
    <property type="entry name" value="AMP-bd_C"/>
</dbReference>
<dbReference type="SUPFAM" id="SSF56801">
    <property type="entry name" value="Acetyl-CoA synthetase-like"/>
    <property type="match status" value="2"/>
</dbReference>
<dbReference type="Gene3D" id="3.40.50.12780">
    <property type="entry name" value="N-terminal domain of ligase-like"/>
    <property type="match status" value="2"/>
</dbReference>
<gene>
    <name evidence="10" type="ORF">OG367_02300</name>
</gene>
<keyword evidence="5" id="KW-0045">Antibiotic biosynthesis</keyword>
<dbReference type="InterPro" id="IPR020841">
    <property type="entry name" value="PKS_Beta-ketoAc_synthase_dom"/>
</dbReference>
<dbReference type="InterPro" id="IPR016035">
    <property type="entry name" value="Acyl_Trfase/lysoPLipase"/>
</dbReference>
<evidence type="ECO:0000259" key="9">
    <source>
        <dbReference type="PROSITE" id="PS52004"/>
    </source>
</evidence>
<evidence type="ECO:0000256" key="4">
    <source>
        <dbReference type="ARBA" id="ARBA00022679"/>
    </source>
</evidence>
<dbReference type="InterPro" id="IPR016036">
    <property type="entry name" value="Malonyl_transacylase_ACP-bd"/>
</dbReference>
<dbReference type="PANTHER" id="PTHR45527:SF1">
    <property type="entry name" value="FATTY ACID SYNTHASE"/>
    <property type="match status" value="1"/>
</dbReference>
<proteinExistence type="inferred from homology"/>
<dbReference type="SMART" id="SM00822">
    <property type="entry name" value="PKS_KR"/>
    <property type="match status" value="1"/>
</dbReference>
<dbReference type="SUPFAM" id="SSF52151">
    <property type="entry name" value="FabD/lysophospholipase-like"/>
    <property type="match status" value="1"/>
</dbReference>
<dbReference type="InterPro" id="IPR036291">
    <property type="entry name" value="NAD(P)-bd_dom_sf"/>
</dbReference>
<dbReference type="InterPro" id="IPR001227">
    <property type="entry name" value="Ac_transferase_dom_sf"/>
</dbReference>
<dbReference type="PROSITE" id="PS50075">
    <property type="entry name" value="CARRIER"/>
    <property type="match status" value="2"/>
</dbReference>
<name>A0ABZ1Z8N3_STRAQ</name>
<feature type="region of interest" description="Disordered" evidence="7">
    <location>
        <begin position="2720"/>
        <end position="2745"/>
    </location>
</feature>
<dbReference type="Pfam" id="PF00550">
    <property type="entry name" value="PP-binding"/>
    <property type="match status" value="3"/>
</dbReference>
<feature type="region of interest" description="Disordered" evidence="7">
    <location>
        <begin position="1636"/>
        <end position="1667"/>
    </location>
</feature>
<dbReference type="Gene3D" id="3.30.300.30">
    <property type="match status" value="2"/>
</dbReference>
<evidence type="ECO:0000313" key="10">
    <source>
        <dbReference type="EMBL" id="WUX35127.1"/>
    </source>
</evidence>
<dbReference type="InterPro" id="IPR016039">
    <property type="entry name" value="Thiolase-like"/>
</dbReference>
<dbReference type="SUPFAM" id="SSF51735">
    <property type="entry name" value="NAD(P)-binding Rossmann-fold domains"/>
    <property type="match status" value="2"/>
</dbReference>
<dbReference type="PANTHER" id="PTHR45527">
    <property type="entry name" value="NONRIBOSOMAL PEPTIDE SYNTHETASE"/>
    <property type="match status" value="1"/>
</dbReference>
<evidence type="ECO:0000256" key="3">
    <source>
        <dbReference type="ARBA" id="ARBA00022553"/>
    </source>
</evidence>
<dbReference type="Gene3D" id="3.40.50.720">
    <property type="entry name" value="NAD(P)-binding Rossmann-like Domain"/>
    <property type="match status" value="1"/>
</dbReference>
<evidence type="ECO:0000256" key="5">
    <source>
        <dbReference type="ARBA" id="ARBA00023194"/>
    </source>
</evidence>
<keyword evidence="2" id="KW-0596">Phosphopantetheine</keyword>